<dbReference type="Proteomes" id="UP000829196">
    <property type="component" value="Unassembled WGS sequence"/>
</dbReference>
<sequence>MAITNQPSVANTQGNVQITHDVVLTPNRKFEELEEPILITPKEGEMVSKAQIENLISQKVKAFIASKAVDALVGKGRPYQVEYDQEKYSKGYIVPKFNLFDGTANPRQHLAQFKATCGNTGGNDAHLLHQFVSSLTGTTFEWYAELPNDSVRTFTKLETMFIKRFASAIKKVTIADLALEKRKREESVTKYITRWRNISMKCEQQITEKHAVELLLGNIDNYMAPYLAMATINTFQELLDRVAKF</sequence>
<dbReference type="EMBL" id="JAGYWB010000017">
    <property type="protein sequence ID" value="KAI0493979.1"/>
    <property type="molecule type" value="Genomic_DNA"/>
</dbReference>
<feature type="domain" description="Retrotransposon gag" evidence="1">
    <location>
        <begin position="131"/>
        <end position="215"/>
    </location>
</feature>
<dbReference type="AlphaFoldDB" id="A0A8T3ACY5"/>
<dbReference type="PANTHER" id="PTHR33223:SF11">
    <property type="entry name" value="ELEMENT PROTEIN, PUTATIVE-RELATED"/>
    <property type="match status" value="1"/>
</dbReference>
<evidence type="ECO:0000313" key="2">
    <source>
        <dbReference type="EMBL" id="KAI0493979.1"/>
    </source>
</evidence>
<accession>A0A8T3ACY5</accession>
<organism evidence="2 3">
    <name type="scientific">Dendrobium nobile</name>
    <name type="common">Orchid</name>
    <dbReference type="NCBI Taxonomy" id="94219"/>
    <lineage>
        <taxon>Eukaryota</taxon>
        <taxon>Viridiplantae</taxon>
        <taxon>Streptophyta</taxon>
        <taxon>Embryophyta</taxon>
        <taxon>Tracheophyta</taxon>
        <taxon>Spermatophyta</taxon>
        <taxon>Magnoliopsida</taxon>
        <taxon>Liliopsida</taxon>
        <taxon>Asparagales</taxon>
        <taxon>Orchidaceae</taxon>
        <taxon>Epidendroideae</taxon>
        <taxon>Malaxideae</taxon>
        <taxon>Dendrobiinae</taxon>
        <taxon>Dendrobium</taxon>
    </lineage>
</organism>
<evidence type="ECO:0000259" key="1">
    <source>
        <dbReference type="Pfam" id="PF03732"/>
    </source>
</evidence>
<proteinExistence type="predicted"/>
<dbReference type="InterPro" id="IPR005162">
    <property type="entry name" value="Retrotrans_gag_dom"/>
</dbReference>
<keyword evidence="3" id="KW-1185">Reference proteome</keyword>
<dbReference type="SMR" id="A0A8T3ACY5"/>
<name>A0A8T3ACY5_DENNO</name>
<dbReference type="PANTHER" id="PTHR33223">
    <property type="entry name" value="CCHC-TYPE DOMAIN-CONTAINING PROTEIN"/>
    <property type="match status" value="1"/>
</dbReference>
<protein>
    <recommendedName>
        <fullName evidence="1">Retrotransposon gag domain-containing protein</fullName>
    </recommendedName>
</protein>
<evidence type="ECO:0000313" key="3">
    <source>
        <dbReference type="Proteomes" id="UP000829196"/>
    </source>
</evidence>
<dbReference type="Pfam" id="PF03732">
    <property type="entry name" value="Retrotrans_gag"/>
    <property type="match status" value="1"/>
</dbReference>
<comment type="caution">
    <text evidence="2">The sequence shown here is derived from an EMBL/GenBank/DDBJ whole genome shotgun (WGS) entry which is preliminary data.</text>
</comment>
<reference evidence="2" key="1">
    <citation type="journal article" date="2022" name="Front. Genet.">
        <title>Chromosome-Scale Assembly of the Dendrobium nobile Genome Provides Insights Into the Molecular Mechanism of the Biosynthesis of the Medicinal Active Ingredient of Dendrobium.</title>
        <authorList>
            <person name="Xu Q."/>
            <person name="Niu S.-C."/>
            <person name="Li K.-L."/>
            <person name="Zheng P.-J."/>
            <person name="Zhang X.-J."/>
            <person name="Jia Y."/>
            <person name="Liu Y."/>
            <person name="Niu Y.-X."/>
            <person name="Yu L.-H."/>
            <person name="Chen D.-F."/>
            <person name="Zhang G.-Q."/>
        </authorList>
    </citation>
    <scope>NUCLEOTIDE SEQUENCE</scope>
    <source>
        <tissue evidence="2">Leaf</tissue>
    </source>
</reference>
<gene>
    <name evidence="2" type="ORF">KFK09_024109</name>
</gene>
<dbReference type="OrthoDB" id="675927at2759"/>